<sequence length="35" mass="4162">MTQGRRPPFKLQTLRFYTSILDTQCLAFIFKRGIN</sequence>
<keyword evidence="2" id="KW-1185">Reference proteome</keyword>
<accession>A0A834W0Y5</accession>
<evidence type="ECO:0000313" key="1">
    <source>
        <dbReference type="EMBL" id="KAF7804890.1"/>
    </source>
</evidence>
<dbReference type="EMBL" id="JAAIUW010000013">
    <property type="protein sequence ID" value="KAF7804890.1"/>
    <property type="molecule type" value="Genomic_DNA"/>
</dbReference>
<dbReference type="AlphaFoldDB" id="A0A834W0Y5"/>
<name>A0A834W0Y5_9FABA</name>
<organism evidence="1 2">
    <name type="scientific">Senna tora</name>
    <dbReference type="NCBI Taxonomy" id="362788"/>
    <lineage>
        <taxon>Eukaryota</taxon>
        <taxon>Viridiplantae</taxon>
        <taxon>Streptophyta</taxon>
        <taxon>Embryophyta</taxon>
        <taxon>Tracheophyta</taxon>
        <taxon>Spermatophyta</taxon>
        <taxon>Magnoliopsida</taxon>
        <taxon>eudicotyledons</taxon>
        <taxon>Gunneridae</taxon>
        <taxon>Pentapetalae</taxon>
        <taxon>rosids</taxon>
        <taxon>fabids</taxon>
        <taxon>Fabales</taxon>
        <taxon>Fabaceae</taxon>
        <taxon>Caesalpinioideae</taxon>
        <taxon>Cassia clade</taxon>
        <taxon>Senna</taxon>
    </lineage>
</organism>
<comment type="caution">
    <text evidence="1">The sequence shown here is derived from an EMBL/GenBank/DDBJ whole genome shotgun (WGS) entry which is preliminary data.</text>
</comment>
<protein>
    <submittedName>
        <fullName evidence="1">Uncharacterized protein</fullName>
    </submittedName>
</protein>
<evidence type="ECO:0000313" key="2">
    <source>
        <dbReference type="Proteomes" id="UP000634136"/>
    </source>
</evidence>
<dbReference type="Proteomes" id="UP000634136">
    <property type="component" value="Unassembled WGS sequence"/>
</dbReference>
<reference evidence="1" key="1">
    <citation type="submission" date="2020-09" db="EMBL/GenBank/DDBJ databases">
        <title>Genome-Enabled Discovery of Anthraquinone Biosynthesis in Senna tora.</title>
        <authorList>
            <person name="Kang S.-H."/>
            <person name="Pandey R.P."/>
            <person name="Lee C.-M."/>
            <person name="Sim J.-S."/>
            <person name="Jeong J.-T."/>
            <person name="Choi B.-S."/>
            <person name="Jung M."/>
            <person name="Ginzburg D."/>
            <person name="Zhao K."/>
            <person name="Won S.Y."/>
            <person name="Oh T.-J."/>
            <person name="Yu Y."/>
            <person name="Kim N.-H."/>
            <person name="Lee O.R."/>
            <person name="Lee T.-H."/>
            <person name="Bashyal P."/>
            <person name="Kim T.-S."/>
            <person name="Lee W.-H."/>
            <person name="Kawkins C."/>
            <person name="Kim C.-K."/>
            <person name="Kim J.S."/>
            <person name="Ahn B.O."/>
            <person name="Rhee S.Y."/>
            <person name="Sohng J.K."/>
        </authorList>
    </citation>
    <scope>NUCLEOTIDE SEQUENCE</scope>
    <source>
        <tissue evidence="1">Leaf</tissue>
    </source>
</reference>
<gene>
    <name evidence="1" type="ORF">G2W53_044001</name>
</gene>
<proteinExistence type="predicted"/>